<reference evidence="8" key="1">
    <citation type="journal article" date="2024" name="Algal Res.">
        <title>Biochemical, toxicological and genomic investigation of a high-biomass producing Limnothrix strain isolated from Italian shallow drinking water reservoir.</title>
        <authorList>
            <person name="Simonazzi M."/>
            <person name="Shishido T.K."/>
            <person name="Delbaje E."/>
            <person name="Wahlsten M."/>
            <person name="Fewer D.P."/>
            <person name="Sivonen K."/>
            <person name="Pezzolesi L."/>
            <person name="Pistocchi R."/>
        </authorList>
    </citation>
    <scope>NUCLEOTIDE SEQUENCE [LARGE SCALE GENOMIC DNA]</scope>
    <source>
        <strain evidence="8">LRLZ20PSL1</strain>
    </source>
</reference>
<evidence type="ECO:0000259" key="6">
    <source>
        <dbReference type="PROSITE" id="PS51296"/>
    </source>
</evidence>
<protein>
    <submittedName>
        <fullName evidence="7">Aromatic ring-hydroxylating dioxygenase subunit alpha</fullName>
        <ecNumber evidence="7">1.14.13.-</ecNumber>
    </submittedName>
</protein>
<sequence length="365" mass="41688">MSPETATPTTAQPAKTVPLRATGIDPNHWYVVASDREVTRQPLGVELWGRAIVLYRDTQGQVQALEDCCPHRLVKLSDGRVVGDRIECMYHGWQFDHAGACVDVPYLGDNQKLPTCRIRTYPVRELDGFIWLWPGELQPGQVLPKPMGLPEWSHLNYIASMTTIDCQGHFSFLIENLMDMYHGHLHQDYQAWASAKLEQLTESPDRVDALYEAQSYYRIDKIWAVAQLFIPAMRKLHPEPLRVSYVYPHWASSLGQEFKIYCLFCPVSATRTRAYLVHFTSLHAFGRLHQLPVGFRQWVKDRMFNAAAKLLEGLVEQDVLMIEQEQRSFEADPHRKGPELNPAIAAVQRLIRSRGQSTTAGLAHE</sequence>
<dbReference type="EMBL" id="JAZAQF010000021">
    <property type="protein sequence ID" value="MFG3816741.1"/>
    <property type="molecule type" value="Genomic_DNA"/>
</dbReference>
<keyword evidence="1" id="KW-0001">2Fe-2S</keyword>
<dbReference type="InterPro" id="IPR017941">
    <property type="entry name" value="Rieske_2Fe-2S"/>
</dbReference>
<evidence type="ECO:0000313" key="7">
    <source>
        <dbReference type="EMBL" id="MFG3816741.1"/>
    </source>
</evidence>
<dbReference type="PANTHER" id="PTHR21266:SF57">
    <property type="entry name" value="3-CHLOROBENZOATE-3,4-DIOXYGENASE"/>
    <property type="match status" value="1"/>
</dbReference>
<dbReference type="Pfam" id="PF00355">
    <property type="entry name" value="Rieske"/>
    <property type="match status" value="1"/>
</dbReference>
<gene>
    <name evidence="7" type="ORF">VPK24_03755</name>
</gene>
<evidence type="ECO:0000256" key="2">
    <source>
        <dbReference type="ARBA" id="ARBA00022723"/>
    </source>
</evidence>
<accession>A0ABW7C6Q4</accession>
<dbReference type="RefSeq" id="WP_393010816.1">
    <property type="nucleotide sequence ID" value="NZ_JAZAQF010000021.1"/>
</dbReference>
<evidence type="ECO:0000256" key="4">
    <source>
        <dbReference type="ARBA" id="ARBA00023004"/>
    </source>
</evidence>
<keyword evidence="3 7" id="KW-0560">Oxidoreductase</keyword>
<comment type="caution">
    <text evidence="7">The sequence shown here is derived from an EMBL/GenBank/DDBJ whole genome shotgun (WGS) entry which is preliminary data.</text>
</comment>
<dbReference type="PROSITE" id="PS51296">
    <property type="entry name" value="RIESKE"/>
    <property type="match status" value="1"/>
</dbReference>
<keyword evidence="2" id="KW-0479">Metal-binding</keyword>
<dbReference type="InterPro" id="IPR036922">
    <property type="entry name" value="Rieske_2Fe-2S_sf"/>
</dbReference>
<dbReference type="Proteomes" id="UP001604335">
    <property type="component" value="Unassembled WGS sequence"/>
</dbReference>
<evidence type="ECO:0000256" key="5">
    <source>
        <dbReference type="ARBA" id="ARBA00023014"/>
    </source>
</evidence>
<evidence type="ECO:0000256" key="3">
    <source>
        <dbReference type="ARBA" id="ARBA00023002"/>
    </source>
</evidence>
<evidence type="ECO:0000313" key="8">
    <source>
        <dbReference type="Proteomes" id="UP001604335"/>
    </source>
</evidence>
<name>A0ABW7C6Q4_9CYAN</name>
<feature type="domain" description="Rieske" evidence="6">
    <location>
        <begin position="29"/>
        <end position="132"/>
    </location>
</feature>
<dbReference type="PANTHER" id="PTHR21266">
    <property type="entry name" value="IRON-SULFUR DOMAIN CONTAINING PROTEIN"/>
    <property type="match status" value="1"/>
</dbReference>
<proteinExistence type="predicted"/>
<dbReference type="SUPFAM" id="SSF55961">
    <property type="entry name" value="Bet v1-like"/>
    <property type="match status" value="1"/>
</dbReference>
<dbReference type="GO" id="GO:0051213">
    <property type="term" value="F:dioxygenase activity"/>
    <property type="evidence" value="ECO:0007669"/>
    <property type="project" value="UniProtKB-KW"/>
</dbReference>
<dbReference type="Pfam" id="PF19112">
    <property type="entry name" value="VanA_C"/>
    <property type="match status" value="1"/>
</dbReference>
<dbReference type="EC" id="1.14.13.-" evidence="7"/>
<dbReference type="InterPro" id="IPR044043">
    <property type="entry name" value="VanA_C_cat"/>
</dbReference>
<dbReference type="Gene3D" id="2.102.10.10">
    <property type="entry name" value="Rieske [2Fe-2S] iron-sulphur domain"/>
    <property type="match status" value="1"/>
</dbReference>
<dbReference type="SUPFAM" id="SSF50022">
    <property type="entry name" value="ISP domain"/>
    <property type="match status" value="1"/>
</dbReference>
<keyword evidence="8" id="KW-1185">Reference proteome</keyword>
<keyword evidence="4" id="KW-0408">Iron</keyword>
<dbReference type="InterPro" id="IPR050584">
    <property type="entry name" value="Cholesterol_7-desaturase"/>
</dbReference>
<keyword evidence="7" id="KW-0223">Dioxygenase</keyword>
<evidence type="ECO:0000256" key="1">
    <source>
        <dbReference type="ARBA" id="ARBA00022714"/>
    </source>
</evidence>
<organism evidence="7 8">
    <name type="scientific">Limnothrix redekei LRLZ20PSL1</name>
    <dbReference type="NCBI Taxonomy" id="3112953"/>
    <lineage>
        <taxon>Bacteria</taxon>
        <taxon>Bacillati</taxon>
        <taxon>Cyanobacteriota</taxon>
        <taxon>Cyanophyceae</taxon>
        <taxon>Pseudanabaenales</taxon>
        <taxon>Pseudanabaenaceae</taxon>
        <taxon>Limnothrix</taxon>
    </lineage>
</organism>
<keyword evidence="5" id="KW-0411">Iron-sulfur</keyword>